<dbReference type="PROSITE" id="PS00932">
    <property type="entry name" value="MOLYBDOPTERIN_PROK_3"/>
    <property type="match status" value="1"/>
</dbReference>
<keyword evidence="3" id="KW-0479">Metal-binding</keyword>
<dbReference type="Gene3D" id="2.40.40.20">
    <property type="match status" value="1"/>
</dbReference>
<comment type="cofactor">
    <cofactor evidence="1">
        <name>Mo-bis(molybdopterin guanine dinucleotide)</name>
        <dbReference type="ChEBI" id="CHEBI:60539"/>
    </cofactor>
</comment>
<dbReference type="Proteomes" id="UP000255460">
    <property type="component" value="Unassembled WGS sequence"/>
</dbReference>
<feature type="domain" description="Molybdopterin dinucleotide-binding" evidence="5">
    <location>
        <begin position="17"/>
        <end position="84"/>
    </location>
</feature>
<dbReference type="InterPro" id="IPR006657">
    <property type="entry name" value="MoPterin_dinucl-bd_dom"/>
</dbReference>
<dbReference type="GO" id="GO:0009061">
    <property type="term" value="P:anaerobic respiration"/>
    <property type="evidence" value="ECO:0007669"/>
    <property type="project" value="TreeGrafter"/>
</dbReference>
<name>A0A376KK22_ECOLX</name>
<evidence type="ECO:0000256" key="1">
    <source>
        <dbReference type="ARBA" id="ARBA00001942"/>
    </source>
</evidence>
<evidence type="ECO:0000313" key="7">
    <source>
        <dbReference type="Proteomes" id="UP000255460"/>
    </source>
</evidence>
<dbReference type="GO" id="GO:0043546">
    <property type="term" value="F:molybdopterin cofactor binding"/>
    <property type="evidence" value="ECO:0007669"/>
    <property type="project" value="InterPro"/>
</dbReference>
<dbReference type="AlphaFoldDB" id="A0A376KK22"/>
<dbReference type="PANTHER" id="PTHR43742">
    <property type="entry name" value="TRIMETHYLAMINE-N-OXIDE REDUCTASE"/>
    <property type="match status" value="1"/>
</dbReference>
<dbReference type="GO" id="GO:0009055">
    <property type="term" value="F:electron transfer activity"/>
    <property type="evidence" value="ECO:0007669"/>
    <property type="project" value="TreeGrafter"/>
</dbReference>
<reference evidence="6 7" key="1">
    <citation type="submission" date="2018-06" db="EMBL/GenBank/DDBJ databases">
        <authorList>
            <consortium name="Pathogen Informatics"/>
            <person name="Doyle S."/>
        </authorList>
    </citation>
    <scope>NUCLEOTIDE SEQUENCE [LARGE SCALE GENOMIC DNA]</scope>
    <source>
        <strain evidence="6 7">NCTC10418</strain>
    </source>
</reference>
<dbReference type="GO" id="GO:0030288">
    <property type="term" value="C:outer membrane-bounded periplasmic space"/>
    <property type="evidence" value="ECO:0007669"/>
    <property type="project" value="TreeGrafter"/>
</dbReference>
<dbReference type="InterPro" id="IPR050612">
    <property type="entry name" value="Prok_Mopterin_Oxidored"/>
</dbReference>
<dbReference type="InterPro" id="IPR009010">
    <property type="entry name" value="Asp_de-COase-like_dom_sf"/>
</dbReference>
<dbReference type="GO" id="GO:0030151">
    <property type="term" value="F:molybdenum ion binding"/>
    <property type="evidence" value="ECO:0007669"/>
    <property type="project" value="TreeGrafter"/>
</dbReference>
<evidence type="ECO:0000313" key="6">
    <source>
        <dbReference type="EMBL" id="STE82702.1"/>
    </source>
</evidence>
<evidence type="ECO:0000259" key="5">
    <source>
        <dbReference type="Pfam" id="PF01568"/>
    </source>
</evidence>
<dbReference type="EC" id="1.7.2.3" evidence="6"/>
<evidence type="ECO:0000256" key="3">
    <source>
        <dbReference type="ARBA" id="ARBA00022723"/>
    </source>
</evidence>
<dbReference type="EC" id="1.-.-.-" evidence="6"/>
<organism evidence="6 7">
    <name type="scientific">Escherichia coli</name>
    <dbReference type="NCBI Taxonomy" id="562"/>
    <lineage>
        <taxon>Bacteria</taxon>
        <taxon>Pseudomonadati</taxon>
        <taxon>Pseudomonadota</taxon>
        <taxon>Gammaproteobacteria</taxon>
        <taxon>Enterobacterales</taxon>
        <taxon>Enterobacteriaceae</taxon>
        <taxon>Escherichia</taxon>
    </lineage>
</organism>
<protein>
    <submittedName>
        <fullName evidence="6">Biotin sulfoxide reductase</fullName>
        <ecNumber evidence="6">1.-.-.-</ecNumber>
        <ecNumber evidence="6">1.7.2.3</ecNumber>
    </submittedName>
</protein>
<dbReference type="SUPFAM" id="SSF50692">
    <property type="entry name" value="ADC-like"/>
    <property type="match status" value="1"/>
</dbReference>
<dbReference type="Pfam" id="PF01568">
    <property type="entry name" value="Molydop_binding"/>
    <property type="match status" value="1"/>
</dbReference>
<sequence>MWLEPDEWQGNAEPEQLQVLSAHPAHRLHSQLNYSSLRELYAVANREPVTIHPDDAQARGITEGDMVRVWNSRGQILAGAVISEGN</sequence>
<accession>A0A376KK22</accession>
<keyword evidence="4 6" id="KW-0560">Oxidoreductase</keyword>
<evidence type="ECO:0000256" key="4">
    <source>
        <dbReference type="ARBA" id="ARBA00023002"/>
    </source>
</evidence>
<dbReference type="GO" id="GO:0050626">
    <property type="term" value="F:trimethylamine-N-oxide reductase (cytochrome c) activity"/>
    <property type="evidence" value="ECO:0007669"/>
    <property type="project" value="UniProtKB-EC"/>
</dbReference>
<evidence type="ECO:0000256" key="2">
    <source>
        <dbReference type="ARBA" id="ARBA00022505"/>
    </source>
</evidence>
<dbReference type="InterPro" id="IPR006655">
    <property type="entry name" value="Mopterin_OxRdtase_prok_CS"/>
</dbReference>
<proteinExistence type="predicted"/>
<keyword evidence="2" id="KW-0500">Molybdenum</keyword>
<dbReference type="EMBL" id="UFZQ01000001">
    <property type="protein sequence ID" value="STE82702.1"/>
    <property type="molecule type" value="Genomic_DNA"/>
</dbReference>
<dbReference type="PANTHER" id="PTHR43742:SF5">
    <property type="entry name" value="BIOTIN SULFOXIDE REDUCTASE"/>
    <property type="match status" value="1"/>
</dbReference>
<gene>
    <name evidence="6" type="primary">bisC_3</name>
    <name evidence="6" type="ORF">NCTC10418_00327</name>
</gene>